<keyword evidence="2" id="KW-1185">Reference proteome</keyword>
<reference evidence="1 2" key="1">
    <citation type="submission" date="2019-10" db="EMBL/GenBank/DDBJ databases">
        <authorList>
            <person name="Palmer J.M."/>
        </authorList>
    </citation>
    <scope>NUCLEOTIDE SEQUENCE [LARGE SCALE GENOMIC DNA]</scope>
    <source>
        <strain evidence="1 2">TWF694</strain>
    </source>
</reference>
<dbReference type="AlphaFoldDB" id="A0AAV9XNP6"/>
<name>A0AAV9XNP6_9PEZI</name>
<organism evidence="1 2">
    <name type="scientific">Orbilia ellipsospora</name>
    <dbReference type="NCBI Taxonomy" id="2528407"/>
    <lineage>
        <taxon>Eukaryota</taxon>
        <taxon>Fungi</taxon>
        <taxon>Dikarya</taxon>
        <taxon>Ascomycota</taxon>
        <taxon>Pezizomycotina</taxon>
        <taxon>Orbiliomycetes</taxon>
        <taxon>Orbiliales</taxon>
        <taxon>Orbiliaceae</taxon>
        <taxon>Orbilia</taxon>
    </lineage>
</organism>
<sequence>MGHLTQNTNSSMSGSLNSMSSKSSARSFSCASVCDECIFHTSVQSHNLFQGSKGIPIQVHILRRAEFPHTPYLYCYSNDNVDNYIEFPAYRPTVARQTTALSDVTSESSSSKSAHATIIPTEISHHIAEIVYDYDFGEVSFDEGKRVALFHVRPSWTTKPVNLILNFETHALATGFMRHLLGAIVYESAGESECLYYEPRSFRLAKVGATYAPHEGMKDRLSSFQVYKDVNERRRGAFFGEEHCFSGWIHGHPFTPAEPPSMDIIFTMQIAVVGRKVSTAKYSGNWNEAQQAIYLSKFKYSIESQVNVYFQDITDMASDFSRVGSAFIRGQLLCERDVDFVFQTNYGLREEEKRDATLYLCHRSSGDIAFQRLVRPKMYGKQAGNLDMLASETQYETECSMVLYLRYKNWTHIAEISACDVRRDNIDPCTIRLTNQPPKPRRVYLGENDSDKFPFWPLDDYLRQEDSFQLSRIRFKTREDTDFFIRQKSLLHSKGCNLCKVRVKRQVAASFPPDDIQTSLKTALISSLAVASMITLLPQDEESSQLIHPYSHTVKAFLQRQKRVFSLHDH</sequence>
<protein>
    <submittedName>
        <fullName evidence="1">Uncharacterized protein</fullName>
    </submittedName>
</protein>
<evidence type="ECO:0000313" key="2">
    <source>
        <dbReference type="Proteomes" id="UP001365542"/>
    </source>
</evidence>
<comment type="caution">
    <text evidence="1">The sequence shown here is derived from an EMBL/GenBank/DDBJ whole genome shotgun (WGS) entry which is preliminary data.</text>
</comment>
<gene>
    <name evidence="1" type="ORF">TWF694_000478</name>
</gene>
<dbReference type="EMBL" id="JAVHJO010000001">
    <property type="protein sequence ID" value="KAK6543744.1"/>
    <property type="molecule type" value="Genomic_DNA"/>
</dbReference>
<evidence type="ECO:0000313" key="1">
    <source>
        <dbReference type="EMBL" id="KAK6543744.1"/>
    </source>
</evidence>
<dbReference type="Proteomes" id="UP001365542">
    <property type="component" value="Unassembled WGS sequence"/>
</dbReference>
<proteinExistence type="predicted"/>
<accession>A0AAV9XNP6</accession>